<dbReference type="GO" id="GO:0006729">
    <property type="term" value="P:tetrahydrobiopterin biosynthetic process"/>
    <property type="evidence" value="ECO:0007669"/>
    <property type="project" value="InterPro"/>
</dbReference>
<dbReference type="RefSeq" id="WP_106177747.1">
    <property type="nucleotide sequence ID" value="NZ_PVNH01000003.1"/>
</dbReference>
<evidence type="ECO:0000313" key="5">
    <source>
        <dbReference type="EMBL" id="PRX49014.1"/>
    </source>
</evidence>
<dbReference type="PANTHER" id="PTHR12599:SF0">
    <property type="entry name" value="PTERIN-4-ALPHA-CARBINOLAMINE DEHYDRATASE"/>
    <property type="match status" value="1"/>
</dbReference>
<dbReference type="HAMAP" id="MF_00434">
    <property type="entry name" value="Pterin_4_alpha"/>
    <property type="match status" value="1"/>
</dbReference>
<comment type="catalytic activity">
    <reaction evidence="1 4">
        <text>(4aS,6R)-4a-hydroxy-L-erythro-5,6,7,8-tetrahydrobiopterin = (6R)-L-erythro-6,7-dihydrobiopterin + H2O</text>
        <dbReference type="Rhea" id="RHEA:11920"/>
        <dbReference type="ChEBI" id="CHEBI:15377"/>
        <dbReference type="ChEBI" id="CHEBI:15642"/>
        <dbReference type="ChEBI" id="CHEBI:43120"/>
        <dbReference type="EC" id="4.2.1.96"/>
    </reaction>
</comment>
<dbReference type="AlphaFoldDB" id="A0A2T0LY19"/>
<reference evidence="5 6" key="1">
    <citation type="submission" date="2018-03" db="EMBL/GenBank/DDBJ databases">
        <title>Genomic Encyclopedia of Type Strains, Phase III (KMG-III): the genomes of soil and plant-associated and newly described type strains.</title>
        <authorList>
            <person name="Whitman W."/>
        </authorList>
    </citation>
    <scope>NUCLEOTIDE SEQUENCE [LARGE SCALE GENOMIC DNA]</scope>
    <source>
        <strain evidence="5 6">CGMCC 4.7125</strain>
    </source>
</reference>
<name>A0A2T0LY19_9PSEU</name>
<keyword evidence="6" id="KW-1185">Reference proteome</keyword>
<comment type="caution">
    <text evidence="5">The sequence shown here is derived from an EMBL/GenBank/DDBJ whole genome shotgun (WGS) entry which is preliminary data.</text>
</comment>
<dbReference type="Pfam" id="PF01329">
    <property type="entry name" value="Pterin_4a"/>
    <property type="match status" value="1"/>
</dbReference>
<dbReference type="SUPFAM" id="SSF55248">
    <property type="entry name" value="PCD-like"/>
    <property type="match status" value="1"/>
</dbReference>
<gene>
    <name evidence="5" type="ORF">B0I33_10346</name>
</gene>
<dbReference type="GO" id="GO:0008124">
    <property type="term" value="F:4-alpha-hydroxytetrahydrobiopterin dehydratase activity"/>
    <property type="evidence" value="ECO:0007669"/>
    <property type="project" value="UniProtKB-UniRule"/>
</dbReference>
<proteinExistence type="inferred from homology"/>
<dbReference type="OrthoDB" id="15077at2"/>
<dbReference type="NCBIfam" id="NF002017">
    <property type="entry name" value="PRK00823.1-2"/>
    <property type="match status" value="1"/>
</dbReference>
<dbReference type="CDD" id="cd00488">
    <property type="entry name" value="PCD_DCoH"/>
    <property type="match status" value="1"/>
</dbReference>
<organism evidence="5 6">
    <name type="scientific">Prauserella shujinwangii</name>
    <dbReference type="NCBI Taxonomy" id="1453103"/>
    <lineage>
        <taxon>Bacteria</taxon>
        <taxon>Bacillati</taxon>
        <taxon>Actinomycetota</taxon>
        <taxon>Actinomycetes</taxon>
        <taxon>Pseudonocardiales</taxon>
        <taxon>Pseudonocardiaceae</taxon>
        <taxon>Prauserella</taxon>
    </lineage>
</organism>
<dbReference type="PANTHER" id="PTHR12599">
    <property type="entry name" value="PTERIN-4-ALPHA-CARBINOLAMINE DEHYDRATASE"/>
    <property type="match status" value="1"/>
</dbReference>
<dbReference type="InterPro" id="IPR036428">
    <property type="entry name" value="PCD_sf"/>
</dbReference>
<protein>
    <recommendedName>
        <fullName evidence="4">Putative pterin-4-alpha-carbinolamine dehydratase</fullName>
        <shortName evidence="4">PHS</shortName>
        <ecNumber evidence="4">4.2.1.96</ecNumber>
    </recommendedName>
    <alternativeName>
        <fullName evidence="4">4-alpha-hydroxy-tetrahydropterin dehydratase</fullName>
    </alternativeName>
    <alternativeName>
        <fullName evidence="4">Pterin carbinolamine dehydratase</fullName>
        <shortName evidence="4">PCD</shortName>
    </alternativeName>
</protein>
<evidence type="ECO:0000256" key="1">
    <source>
        <dbReference type="ARBA" id="ARBA00001554"/>
    </source>
</evidence>
<evidence type="ECO:0000313" key="6">
    <source>
        <dbReference type="Proteomes" id="UP000238362"/>
    </source>
</evidence>
<dbReference type="EMBL" id="PVNH01000003">
    <property type="protein sequence ID" value="PRX49014.1"/>
    <property type="molecule type" value="Genomic_DNA"/>
</dbReference>
<dbReference type="InterPro" id="IPR001533">
    <property type="entry name" value="Pterin_deHydtase"/>
</dbReference>
<dbReference type="Gene3D" id="3.30.1360.20">
    <property type="entry name" value="Transcriptional coactivator/pterin dehydratase"/>
    <property type="match status" value="1"/>
</dbReference>
<evidence type="ECO:0000256" key="2">
    <source>
        <dbReference type="ARBA" id="ARBA00006472"/>
    </source>
</evidence>
<sequence length="96" mass="10868">MAELLSDERIDEALAHLPRWERNGNAIQRTAELANFPQAIQVVNRIAEIAENENHHPDIDIRWRKLTFRLSTHSDGGITEKDVQLAGEIDGVIDAM</sequence>
<dbReference type="Proteomes" id="UP000238362">
    <property type="component" value="Unassembled WGS sequence"/>
</dbReference>
<dbReference type="EC" id="4.2.1.96" evidence="4"/>
<evidence type="ECO:0000256" key="4">
    <source>
        <dbReference type="HAMAP-Rule" id="MF_00434"/>
    </source>
</evidence>
<evidence type="ECO:0000256" key="3">
    <source>
        <dbReference type="ARBA" id="ARBA00023239"/>
    </source>
</evidence>
<keyword evidence="3 4" id="KW-0456">Lyase</keyword>
<comment type="similarity">
    <text evidence="2 4">Belongs to the pterin-4-alpha-carbinolamine dehydratase family.</text>
</comment>
<accession>A0A2T0LY19</accession>